<dbReference type="PROSITE" id="PS51125">
    <property type="entry name" value="NHL"/>
    <property type="match status" value="3"/>
</dbReference>
<reference evidence="15" key="1">
    <citation type="submission" date="2022-07" db="EMBL/GenBank/DDBJ databases">
        <authorList>
            <person name="Trinca V."/>
            <person name="Uliana J.V.C."/>
            <person name="Torres T.T."/>
            <person name="Ward R.J."/>
            <person name="Monesi N."/>
        </authorList>
    </citation>
    <scope>NUCLEOTIDE SEQUENCE</scope>
    <source>
        <strain evidence="15">HSMRA1968</strain>
        <tissue evidence="15">Whole embryos</tissue>
    </source>
</reference>
<keyword evidence="5 10" id="KW-1015">Disulfide bond</keyword>
<dbReference type="CDD" id="cd14958">
    <property type="entry name" value="NHL_PAL_like"/>
    <property type="match status" value="1"/>
</dbReference>
<dbReference type="EC" id="4.3.2.5" evidence="1"/>
<keyword evidence="16" id="KW-1185">Reference proteome</keyword>
<dbReference type="GO" id="GO:0016020">
    <property type="term" value="C:membrane"/>
    <property type="evidence" value="ECO:0007669"/>
    <property type="project" value="InterPro"/>
</dbReference>
<dbReference type="InterPro" id="IPR011042">
    <property type="entry name" value="6-blade_b-propeller_TolB-like"/>
</dbReference>
<organism evidence="15 16">
    <name type="scientific">Pseudolycoriella hygida</name>
    <dbReference type="NCBI Taxonomy" id="35572"/>
    <lineage>
        <taxon>Eukaryota</taxon>
        <taxon>Metazoa</taxon>
        <taxon>Ecdysozoa</taxon>
        <taxon>Arthropoda</taxon>
        <taxon>Hexapoda</taxon>
        <taxon>Insecta</taxon>
        <taxon>Pterygota</taxon>
        <taxon>Neoptera</taxon>
        <taxon>Endopterygota</taxon>
        <taxon>Diptera</taxon>
        <taxon>Nematocera</taxon>
        <taxon>Sciaroidea</taxon>
        <taxon>Sciaridae</taxon>
        <taxon>Pseudolycoriella</taxon>
    </lineage>
</organism>
<feature type="repeat" description="NHL" evidence="11">
    <location>
        <begin position="148"/>
        <end position="189"/>
    </location>
</feature>
<evidence type="ECO:0000256" key="4">
    <source>
        <dbReference type="ARBA" id="ARBA00022737"/>
    </source>
</evidence>
<dbReference type="InterPro" id="IPR000720">
    <property type="entry name" value="PHM/PAL"/>
</dbReference>
<keyword evidence="7 15" id="KW-0456">Lyase</keyword>
<dbReference type="PANTHER" id="PTHR10680">
    <property type="entry name" value="PEPTIDYL-GLYCINE ALPHA-AMIDATING MONOOXYGENASE"/>
    <property type="match status" value="1"/>
</dbReference>
<evidence type="ECO:0000256" key="7">
    <source>
        <dbReference type="ARBA" id="ARBA00023239"/>
    </source>
</evidence>
<name>A0A9Q0MZK2_9DIPT</name>
<evidence type="ECO:0000256" key="12">
    <source>
        <dbReference type="SAM" id="MobiDB-lite"/>
    </source>
</evidence>
<feature type="binding site" evidence="9">
    <location>
        <position position="99"/>
    </location>
    <ligand>
        <name>Ca(2+)</name>
        <dbReference type="ChEBI" id="CHEBI:29108"/>
        <note>structural</note>
    </ligand>
</feature>
<feature type="region of interest" description="Disordered" evidence="12">
    <location>
        <begin position="404"/>
        <end position="426"/>
    </location>
</feature>
<feature type="binding site" evidence="9">
    <location>
        <position position="163"/>
    </location>
    <ligand>
        <name>Zn(2+)</name>
        <dbReference type="ChEBI" id="CHEBI:29105"/>
        <note>catalytic</note>
    </ligand>
</feature>
<dbReference type="InterPro" id="IPR001258">
    <property type="entry name" value="NHL_repeat"/>
</dbReference>
<feature type="binding site" evidence="8">
    <location>
        <position position="112"/>
    </location>
    <ligand>
        <name>a protein</name>
        <dbReference type="ChEBI" id="CHEBI:16541"/>
    </ligand>
    <ligandPart>
        <name>C-terminal Xaa-(2S)-2-hydroxyglycine residue</name>
        <dbReference type="ChEBI" id="CHEBI:142768"/>
    </ligandPart>
</feature>
<dbReference type="Proteomes" id="UP001151699">
    <property type="component" value="Chromosome B"/>
</dbReference>
<feature type="transmembrane region" description="Helical" evidence="13">
    <location>
        <begin position="435"/>
        <end position="456"/>
    </location>
</feature>
<feature type="binding site" evidence="9">
    <location>
        <position position="272"/>
    </location>
    <ligand>
        <name>Zn(2+)</name>
        <dbReference type="ChEBI" id="CHEBI:29105"/>
        <note>catalytic</note>
    </ligand>
</feature>
<keyword evidence="13" id="KW-0812">Transmembrane</keyword>
<evidence type="ECO:0000256" key="5">
    <source>
        <dbReference type="ARBA" id="ARBA00023157"/>
    </source>
</evidence>
<keyword evidence="4" id="KW-0677">Repeat</keyword>
<sequence length="519" mass="58255">MLSTDLMHSVLIILSLNICSTISQIYSPKNEFPDRYVPNSGELAKFDQKILDGGGKKRGRKLLLPEPDVKEEIQKLNSTYLLQNAWPTESRRLGTVSQVSFDLYGNIVVFHRGENVWNALTFNSQNEYQSGRVPIKDYTLVAFNKTSGEVAYEYGKDLFYMPHGLTIDHEGNFWVTDVALHQVMKFSAKGDMKTAEITLGTAFKPGAGRSQFCKPTAVAVLPNGDFFVADGYCNSRILKFTKNAKFLFYWGQNSFQGEAHKIAPQNYFAVPHALALVPEMDLLCVADRENGRVQCFHTSNGTFHSQYHSPIVGDRLFSVAYAPIQGGQLFVVNGPTMSAEYYNEVRGYVIDMKSKEVVGKLDHMFSNPHDIIVSPDGMEVYVAELNPTKAYKFLSVDYKSSNQSARNTKPVTLDDPLIAQDSNPSIRKPEPGETALLVVSLVLIFAILTVGIAMLITRRRKRGCLPFDNRNRRHAWDFPTVKTDSFKLGNLLDRKRGFEKLNQEASDEEQPNATTNMLA</sequence>
<dbReference type="Gene3D" id="2.120.10.30">
    <property type="entry name" value="TolB, C-terminal domain"/>
    <property type="match status" value="1"/>
</dbReference>
<keyword evidence="9" id="KW-0862">Zinc</keyword>
<dbReference type="Pfam" id="PF01436">
    <property type="entry name" value="NHL"/>
    <property type="match status" value="2"/>
</dbReference>
<evidence type="ECO:0000256" key="2">
    <source>
        <dbReference type="ARBA" id="ARBA00022723"/>
    </source>
</evidence>
<evidence type="ECO:0000256" key="3">
    <source>
        <dbReference type="ARBA" id="ARBA00022729"/>
    </source>
</evidence>
<dbReference type="EMBL" id="WJQU01000002">
    <property type="protein sequence ID" value="KAJ6640957.1"/>
    <property type="molecule type" value="Genomic_DNA"/>
</dbReference>
<evidence type="ECO:0000256" key="11">
    <source>
        <dbReference type="PROSITE-ProRule" id="PRU00504"/>
    </source>
</evidence>
<feature type="binding site" evidence="9">
    <location>
        <position position="370"/>
    </location>
    <ligand>
        <name>Ca(2+)</name>
        <dbReference type="ChEBI" id="CHEBI:29108"/>
        <note>structural</note>
    </ligand>
</feature>
<dbReference type="PANTHER" id="PTHR10680:SF36">
    <property type="entry name" value="PEPTIDYL-ALPHA-HYDROXYGLYCINE ALPHA-AMIDATING LYASE 1"/>
    <property type="match status" value="1"/>
</dbReference>
<dbReference type="PRINTS" id="PR00790">
    <property type="entry name" value="PAMONOXGNASE"/>
</dbReference>
<gene>
    <name evidence="15" type="primary">Pal1</name>
    <name evidence="15" type="ORF">Bhyg_05890</name>
</gene>
<comment type="cofactor">
    <cofactor evidence="9">
        <name>Zn(2+)</name>
        <dbReference type="ChEBI" id="CHEBI:29105"/>
    </cofactor>
    <text evidence="9">Binds one Zn(2+) ion per subunit.</text>
</comment>
<keyword evidence="6" id="KW-0325">Glycoprotein</keyword>
<evidence type="ECO:0000256" key="9">
    <source>
        <dbReference type="PIRSR" id="PIRSR600720-2"/>
    </source>
</evidence>
<feature type="disulfide bond" evidence="10">
    <location>
        <begin position="284"/>
        <end position="295"/>
    </location>
</feature>
<accession>A0A9Q0MZK2</accession>
<evidence type="ECO:0000256" key="14">
    <source>
        <dbReference type="SAM" id="SignalP"/>
    </source>
</evidence>
<evidence type="ECO:0000313" key="15">
    <source>
        <dbReference type="EMBL" id="KAJ6640957.1"/>
    </source>
</evidence>
<dbReference type="GO" id="GO:0004598">
    <property type="term" value="F:peptidylamidoglycolate lyase activity"/>
    <property type="evidence" value="ECO:0007669"/>
    <property type="project" value="UniProtKB-EC"/>
</dbReference>
<dbReference type="AlphaFoldDB" id="A0A9Q0MZK2"/>
<protein>
    <recommendedName>
        <fullName evidence="1">peptidylamidoglycolate lyase</fullName>
        <ecNumber evidence="1">4.3.2.5</ecNumber>
    </recommendedName>
</protein>
<keyword evidence="9" id="KW-0106">Calcium</keyword>
<feature type="binding site" evidence="8">
    <location>
        <position position="232"/>
    </location>
    <ligand>
        <name>a protein</name>
        <dbReference type="ChEBI" id="CHEBI:16541"/>
    </ligand>
    <ligandPart>
        <name>C-terminal Xaa-(2S)-2-hydroxyglycine residue</name>
        <dbReference type="ChEBI" id="CHEBI:142768"/>
    </ligandPart>
</feature>
<feature type="repeat" description="NHL" evidence="11">
    <location>
        <begin position="268"/>
        <end position="299"/>
    </location>
</feature>
<dbReference type="GO" id="GO:0006518">
    <property type="term" value="P:peptide metabolic process"/>
    <property type="evidence" value="ECO:0007669"/>
    <property type="project" value="InterPro"/>
</dbReference>
<keyword evidence="2 9" id="KW-0479">Metal-binding</keyword>
<feature type="disulfide bond" evidence="10">
    <location>
        <begin position="213"/>
        <end position="233"/>
    </location>
</feature>
<keyword evidence="13" id="KW-0472">Membrane</keyword>
<comment type="caution">
    <text evidence="15">The sequence shown here is derived from an EMBL/GenBank/DDBJ whole genome shotgun (WGS) entry which is preliminary data.</text>
</comment>
<evidence type="ECO:0000256" key="1">
    <source>
        <dbReference type="ARBA" id="ARBA00012343"/>
    </source>
</evidence>
<evidence type="ECO:0000256" key="8">
    <source>
        <dbReference type="PIRSR" id="PIRSR600720-1"/>
    </source>
</evidence>
<evidence type="ECO:0000313" key="16">
    <source>
        <dbReference type="Proteomes" id="UP001151699"/>
    </source>
</evidence>
<feature type="binding site" evidence="8">
    <location>
        <position position="288"/>
    </location>
    <ligand>
        <name>a protein</name>
        <dbReference type="ChEBI" id="CHEBI:16541"/>
    </ligand>
    <ligandPart>
        <name>C-terminal Xaa-(2S)-2-hydroxyglycine residue</name>
        <dbReference type="ChEBI" id="CHEBI:142768"/>
    </ligandPart>
</feature>
<dbReference type="OrthoDB" id="10018185at2759"/>
<dbReference type="SUPFAM" id="SSF63829">
    <property type="entry name" value="Calcium-dependent phosphotriesterase"/>
    <property type="match status" value="1"/>
</dbReference>
<evidence type="ECO:0000256" key="10">
    <source>
        <dbReference type="PIRSR" id="PIRSR600720-3"/>
    </source>
</evidence>
<feature type="repeat" description="NHL" evidence="11">
    <location>
        <begin position="204"/>
        <end position="243"/>
    </location>
</feature>
<proteinExistence type="predicted"/>
<feature type="binding site" evidence="9">
    <location>
        <position position="165"/>
    </location>
    <ligand>
        <name>Ca(2+)</name>
        <dbReference type="ChEBI" id="CHEBI:29108"/>
        <note>structural</note>
    </ligand>
</feature>
<dbReference type="GO" id="GO:0005576">
    <property type="term" value="C:extracellular region"/>
    <property type="evidence" value="ECO:0007669"/>
    <property type="project" value="TreeGrafter"/>
</dbReference>
<feature type="binding site" evidence="9">
    <location>
        <position position="369"/>
    </location>
    <ligand>
        <name>Zn(2+)</name>
        <dbReference type="ChEBI" id="CHEBI:29105"/>
        <note>catalytic</note>
    </ligand>
</feature>
<feature type="chain" id="PRO_5040201115" description="peptidylamidoglycolate lyase" evidence="14">
    <location>
        <begin position="24"/>
        <end position="519"/>
    </location>
</feature>
<evidence type="ECO:0000256" key="13">
    <source>
        <dbReference type="SAM" id="Phobius"/>
    </source>
</evidence>
<dbReference type="GO" id="GO:0046872">
    <property type="term" value="F:metal ion binding"/>
    <property type="evidence" value="ECO:0007669"/>
    <property type="project" value="UniProtKB-KW"/>
</dbReference>
<keyword evidence="13" id="KW-1133">Transmembrane helix</keyword>
<evidence type="ECO:0000256" key="6">
    <source>
        <dbReference type="ARBA" id="ARBA00023180"/>
    </source>
</evidence>
<keyword evidence="3 14" id="KW-0732">Signal</keyword>
<feature type="signal peptide" evidence="14">
    <location>
        <begin position="1"/>
        <end position="23"/>
    </location>
</feature>